<dbReference type="EMBL" id="PFPI01000004">
    <property type="protein sequence ID" value="PIZ94024.1"/>
    <property type="molecule type" value="Genomic_DNA"/>
</dbReference>
<reference evidence="4" key="1">
    <citation type="submission" date="2017-09" db="EMBL/GenBank/DDBJ databases">
        <title>Depth-based differentiation of microbial function through sediment-hosted aquifers and enrichment of novel symbionts in the deep terrestrial subsurface.</title>
        <authorList>
            <person name="Probst A.J."/>
            <person name="Ladd B."/>
            <person name="Jarett J.K."/>
            <person name="Geller-Mcgrath D.E."/>
            <person name="Sieber C.M.K."/>
            <person name="Emerson J.B."/>
            <person name="Anantharaman K."/>
            <person name="Thomas B.C."/>
            <person name="Malmstrom R."/>
            <person name="Stieglmeier M."/>
            <person name="Klingl A."/>
            <person name="Woyke T."/>
            <person name="Ryan C.M."/>
            <person name="Banfield J.F."/>
        </authorList>
    </citation>
    <scope>NUCLEOTIDE SEQUENCE [LARGE SCALE GENOMIC DNA]</scope>
</reference>
<feature type="coiled-coil region" evidence="1">
    <location>
        <begin position="56"/>
        <end position="83"/>
    </location>
</feature>
<keyword evidence="1" id="KW-0175">Coiled coil</keyword>
<evidence type="ECO:0000256" key="2">
    <source>
        <dbReference type="SAM" id="Phobius"/>
    </source>
</evidence>
<keyword evidence="2" id="KW-1133">Transmembrane helix</keyword>
<accession>A0A2M7V5Z6</accession>
<gene>
    <name evidence="3" type="ORF">COX83_00335</name>
</gene>
<keyword evidence="2" id="KW-0812">Transmembrane</keyword>
<organism evidence="3 4">
    <name type="scientific">Candidatus Magasanikbacteria bacterium CG_4_10_14_0_2_um_filter_41_31</name>
    <dbReference type="NCBI Taxonomy" id="1974639"/>
    <lineage>
        <taxon>Bacteria</taxon>
        <taxon>Candidatus Magasanikiibacteriota</taxon>
    </lineage>
</organism>
<dbReference type="AlphaFoldDB" id="A0A2M7V5Z6"/>
<comment type="caution">
    <text evidence="3">The sequence shown here is derived from an EMBL/GenBank/DDBJ whole genome shotgun (WGS) entry which is preliminary data.</text>
</comment>
<feature type="transmembrane region" description="Helical" evidence="2">
    <location>
        <begin position="21"/>
        <end position="44"/>
    </location>
</feature>
<protein>
    <recommendedName>
        <fullName evidence="5">Cell division protein FtsL</fullName>
    </recommendedName>
</protein>
<proteinExistence type="predicted"/>
<keyword evidence="2" id="KW-0472">Membrane</keyword>
<evidence type="ECO:0000313" key="4">
    <source>
        <dbReference type="Proteomes" id="UP000230078"/>
    </source>
</evidence>
<name>A0A2M7V5Z6_9BACT</name>
<evidence type="ECO:0000313" key="3">
    <source>
        <dbReference type="EMBL" id="PIZ94024.1"/>
    </source>
</evidence>
<sequence>MNAYLKKKPTLREKRLAVQKWLVSTTFRSMLLVAIMVFGVLYLFKVNTVSSQGFVISDLQDTIVDLERENQRLDVQIASYRSMDSLETRLEGTNLVVATDLLYVTPVGTAVARAN</sequence>
<evidence type="ECO:0008006" key="5">
    <source>
        <dbReference type="Google" id="ProtNLM"/>
    </source>
</evidence>
<evidence type="ECO:0000256" key="1">
    <source>
        <dbReference type="SAM" id="Coils"/>
    </source>
</evidence>
<dbReference type="Proteomes" id="UP000230078">
    <property type="component" value="Unassembled WGS sequence"/>
</dbReference>